<dbReference type="OrthoDB" id="407298at2759"/>
<comment type="caution">
    <text evidence="10">The sequence shown here is derived from an EMBL/GenBank/DDBJ whole genome shotgun (WGS) entry which is preliminary data.</text>
</comment>
<dbReference type="Pfam" id="PF01328">
    <property type="entry name" value="Peroxidase_2"/>
    <property type="match status" value="1"/>
</dbReference>
<keyword evidence="6" id="KW-0408">Iron</keyword>
<dbReference type="Proteomes" id="UP001140453">
    <property type="component" value="Unassembled WGS sequence"/>
</dbReference>
<dbReference type="PROSITE" id="PS51405">
    <property type="entry name" value="HEME_HALOPEROXIDASE"/>
    <property type="match status" value="1"/>
</dbReference>
<protein>
    <recommendedName>
        <fullName evidence="9">Heme haloperoxidase family profile domain-containing protein</fullName>
    </recommendedName>
</protein>
<keyword evidence="11" id="KW-1185">Reference proteome</keyword>
<evidence type="ECO:0000256" key="8">
    <source>
        <dbReference type="SAM" id="SignalP"/>
    </source>
</evidence>
<dbReference type="GO" id="GO:0046872">
    <property type="term" value="F:metal ion binding"/>
    <property type="evidence" value="ECO:0007669"/>
    <property type="project" value="UniProtKB-KW"/>
</dbReference>
<evidence type="ECO:0000313" key="11">
    <source>
        <dbReference type="Proteomes" id="UP001140453"/>
    </source>
</evidence>
<dbReference type="GO" id="GO:0004601">
    <property type="term" value="F:peroxidase activity"/>
    <property type="evidence" value="ECO:0007669"/>
    <property type="project" value="UniProtKB-KW"/>
</dbReference>
<dbReference type="InterPro" id="IPR000028">
    <property type="entry name" value="Chloroperoxidase"/>
</dbReference>
<dbReference type="AlphaFoldDB" id="A0A9W8Z2J0"/>
<organism evidence="10 11">
    <name type="scientific">Gnomoniopsis smithogilvyi</name>
    <dbReference type="NCBI Taxonomy" id="1191159"/>
    <lineage>
        <taxon>Eukaryota</taxon>
        <taxon>Fungi</taxon>
        <taxon>Dikarya</taxon>
        <taxon>Ascomycota</taxon>
        <taxon>Pezizomycotina</taxon>
        <taxon>Sordariomycetes</taxon>
        <taxon>Sordariomycetidae</taxon>
        <taxon>Diaporthales</taxon>
        <taxon>Gnomoniaceae</taxon>
        <taxon>Gnomoniopsis</taxon>
    </lineage>
</organism>
<feature type="domain" description="Heme haloperoxidase family profile" evidence="9">
    <location>
        <begin position="21"/>
        <end position="231"/>
    </location>
</feature>
<keyword evidence="5" id="KW-0560">Oxidoreductase</keyword>
<feature type="signal peptide" evidence="8">
    <location>
        <begin position="1"/>
        <end position="19"/>
    </location>
</feature>
<keyword evidence="3" id="KW-0349">Heme</keyword>
<comment type="cofactor">
    <cofactor evidence="1">
        <name>heme b</name>
        <dbReference type="ChEBI" id="CHEBI:60344"/>
    </cofactor>
</comment>
<comment type="similarity">
    <text evidence="7">Belongs to the chloroperoxidase family.</text>
</comment>
<proteinExistence type="inferred from homology"/>
<gene>
    <name evidence="10" type="ORF">N0V93_001693</name>
</gene>
<accession>A0A9W8Z2J0</accession>
<name>A0A9W8Z2J0_9PEZI</name>
<keyword evidence="8" id="KW-0732">Signal</keyword>
<dbReference type="Gene3D" id="1.10.489.10">
    <property type="entry name" value="Chloroperoxidase-like"/>
    <property type="match status" value="1"/>
</dbReference>
<sequence>MRNGVRLISVATVTAWAVAQSPAQWSPAGPGDVRAPCPMLNALANHGYLPHNGQNITENITTTALDSALNIPPQFGAFLHKAAVRTNPDGNATNTFNLDHLGRHNILEHDASLSRQDAFFGDNLAFNQTVFNETRSHWQETIDVPQAAAARLARVQTSNATNPSFGFTKVGQQFSLGESAAYIIVLGNTTSRTVERTRVEYLFENERLPTEVGWTRPAAPPDANILASVTSELVNATAMLTGATPQAVRRMLAEDMHASFTGFSA</sequence>
<evidence type="ECO:0000256" key="5">
    <source>
        <dbReference type="ARBA" id="ARBA00023002"/>
    </source>
</evidence>
<evidence type="ECO:0000256" key="3">
    <source>
        <dbReference type="ARBA" id="ARBA00022617"/>
    </source>
</evidence>
<evidence type="ECO:0000313" key="10">
    <source>
        <dbReference type="EMBL" id="KAJ4397464.1"/>
    </source>
</evidence>
<evidence type="ECO:0000256" key="6">
    <source>
        <dbReference type="ARBA" id="ARBA00023004"/>
    </source>
</evidence>
<keyword evidence="4" id="KW-0479">Metal-binding</keyword>
<evidence type="ECO:0000256" key="1">
    <source>
        <dbReference type="ARBA" id="ARBA00001970"/>
    </source>
</evidence>
<dbReference type="PANTHER" id="PTHR33577:SF7">
    <property type="entry name" value="HEME HALOPEROXIDASE FAMILY PROFILE DOMAIN-CONTAINING PROTEIN"/>
    <property type="match status" value="1"/>
</dbReference>
<evidence type="ECO:0000259" key="9">
    <source>
        <dbReference type="PROSITE" id="PS51405"/>
    </source>
</evidence>
<dbReference type="EMBL" id="JAPEVB010000001">
    <property type="protein sequence ID" value="KAJ4397464.1"/>
    <property type="molecule type" value="Genomic_DNA"/>
</dbReference>
<evidence type="ECO:0000256" key="7">
    <source>
        <dbReference type="ARBA" id="ARBA00025795"/>
    </source>
</evidence>
<feature type="chain" id="PRO_5040813771" description="Heme haloperoxidase family profile domain-containing protein" evidence="8">
    <location>
        <begin position="20"/>
        <end position="265"/>
    </location>
</feature>
<dbReference type="InterPro" id="IPR036851">
    <property type="entry name" value="Chloroperoxidase-like_sf"/>
</dbReference>
<keyword evidence="2" id="KW-0575">Peroxidase</keyword>
<dbReference type="SUPFAM" id="SSF47571">
    <property type="entry name" value="Cloroperoxidase"/>
    <property type="match status" value="1"/>
</dbReference>
<dbReference type="PANTHER" id="PTHR33577">
    <property type="entry name" value="STERIGMATOCYSTIN BIOSYNTHESIS PEROXIDASE STCC-RELATED"/>
    <property type="match status" value="1"/>
</dbReference>
<reference evidence="10" key="1">
    <citation type="submission" date="2022-10" db="EMBL/GenBank/DDBJ databases">
        <title>Tapping the CABI collections for fungal endophytes: first genome assemblies for Collariella, Neodidymelliopsis, Ascochyta clinopodiicola, Didymella pomorum, Didymosphaeria variabile, Neocosmospora piperis and Neocucurbitaria cava.</title>
        <authorList>
            <person name="Hill R."/>
        </authorList>
    </citation>
    <scope>NUCLEOTIDE SEQUENCE</scope>
    <source>
        <strain evidence="10">IMI 355082</strain>
    </source>
</reference>
<evidence type="ECO:0000256" key="4">
    <source>
        <dbReference type="ARBA" id="ARBA00022723"/>
    </source>
</evidence>
<evidence type="ECO:0000256" key="2">
    <source>
        <dbReference type="ARBA" id="ARBA00022559"/>
    </source>
</evidence>